<evidence type="ECO:0000313" key="1">
    <source>
        <dbReference type="EMBL" id="OWV32936.1"/>
    </source>
</evidence>
<protein>
    <recommendedName>
        <fullName evidence="3">ArsR family transcriptional regulator</fullName>
    </recommendedName>
</protein>
<organism evidence="1 2">
    <name type="scientific">Pacificimonas flava</name>
    <dbReference type="NCBI Taxonomy" id="1234595"/>
    <lineage>
        <taxon>Bacteria</taxon>
        <taxon>Pseudomonadati</taxon>
        <taxon>Pseudomonadota</taxon>
        <taxon>Alphaproteobacteria</taxon>
        <taxon>Sphingomonadales</taxon>
        <taxon>Sphingosinicellaceae</taxon>
        <taxon>Pacificimonas</taxon>
    </lineage>
</organism>
<dbReference type="Proteomes" id="UP000198462">
    <property type="component" value="Unassembled WGS sequence"/>
</dbReference>
<dbReference type="AlphaFoldDB" id="A0A219B499"/>
<reference evidence="2" key="1">
    <citation type="submission" date="2017-05" db="EMBL/GenBank/DDBJ databases">
        <authorList>
            <person name="Lin X."/>
        </authorList>
    </citation>
    <scope>NUCLEOTIDE SEQUENCE [LARGE SCALE GENOMIC DNA]</scope>
    <source>
        <strain evidence="2">JLT2012</strain>
    </source>
</reference>
<keyword evidence="2" id="KW-1185">Reference proteome</keyword>
<dbReference type="OrthoDB" id="7596696at2"/>
<name>A0A219B499_9SPHN</name>
<dbReference type="RefSeq" id="WP_088711725.1">
    <property type="nucleotide sequence ID" value="NZ_NFZT01000001.1"/>
</dbReference>
<proteinExistence type="predicted"/>
<gene>
    <name evidence="1" type="ORF">B5C34_05340</name>
</gene>
<accession>A0A219B499</accession>
<evidence type="ECO:0008006" key="3">
    <source>
        <dbReference type="Google" id="ProtNLM"/>
    </source>
</evidence>
<evidence type="ECO:0000313" key="2">
    <source>
        <dbReference type="Proteomes" id="UP000198462"/>
    </source>
</evidence>
<comment type="caution">
    <text evidence="1">The sequence shown here is derived from an EMBL/GenBank/DDBJ whole genome shotgun (WGS) entry which is preliminary data.</text>
</comment>
<dbReference type="EMBL" id="NFZT01000001">
    <property type="protein sequence ID" value="OWV32936.1"/>
    <property type="molecule type" value="Genomic_DNA"/>
</dbReference>
<sequence length="95" mass="10641">MSETIRHIVRRAILELLADIGGRHNDAELKLLLQPMGHRVSGREIRADLQQLCDERLVALEAVGGYLIAEITEDGRDCAEGNLVAPGVYRHRVMR</sequence>